<gene>
    <name evidence="6" type="ORF">Ocin01_15768</name>
</gene>
<keyword evidence="7" id="KW-1185">Reference proteome</keyword>
<dbReference type="InterPro" id="IPR036443">
    <property type="entry name" value="Znf_RanBP2_sf"/>
</dbReference>
<keyword evidence="1" id="KW-0479">Metal-binding</keyword>
<protein>
    <submittedName>
        <fullName evidence="6">TGF-beta-activated kinase 1 and MAP3K7-binding protein 2</fullName>
    </submittedName>
</protein>
<evidence type="ECO:0000256" key="2">
    <source>
        <dbReference type="ARBA" id="ARBA00022771"/>
    </source>
</evidence>
<feature type="non-terminal residue" evidence="6">
    <location>
        <position position="1"/>
    </location>
</feature>
<dbReference type="PANTHER" id="PTHR46253">
    <property type="entry name" value="TGF-BETA-ACTIVATED KINASE 1 AND MAP3K7-BINDING PROTEIN TAB"/>
    <property type="match status" value="1"/>
</dbReference>
<evidence type="ECO:0000313" key="7">
    <source>
        <dbReference type="Proteomes" id="UP000094527"/>
    </source>
</evidence>
<evidence type="ECO:0000256" key="3">
    <source>
        <dbReference type="ARBA" id="ARBA00022833"/>
    </source>
</evidence>
<dbReference type="PANTHER" id="PTHR46253:SF1">
    <property type="entry name" value="TAB2"/>
    <property type="match status" value="1"/>
</dbReference>
<keyword evidence="3" id="KW-0862">Zinc</keyword>
<sequence length="225" mass="25998">LITAQTERKDKLRTAITDRKHLLTKLQTEIVQLRSQLQLNPFSELEKLKQENQRLRIECDFMAREVDLYENGSVPLGETSEEFYQGINPGQSVDALFGITNNRRKIGNVPPPRPPPPKFLHSPDAMGSGVGGQSPDGEWRCSMCTFQNHRDLDFCEQCNMVRVKHGPSREQNIRIRVVRHQQPQQRRVVHSWVMLNYYQRNSPRTGTLLISFYSSRRILSIAGTR</sequence>
<dbReference type="OrthoDB" id="6367910at2759"/>
<dbReference type="Gene3D" id="2.30.30.380">
    <property type="entry name" value="Zn-finger domain of Sec23/24"/>
    <property type="match status" value="1"/>
</dbReference>
<dbReference type="GO" id="GO:0016301">
    <property type="term" value="F:kinase activity"/>
    <property type="evidence" value="ECO:0007669"/>
    <property type="project" value="UniProtKB-KW"/>
</dbReference>
<proteinExistence type="predicted"/>
<comment type="caution">
    <text evidence="6">The sequence shown here is derived from an EMBL/GenBank/DDBJ whole genome shotgun (WGS) entry which is preliminary data.</text>
</comment>
<dbReference type="SMART" id="SM00547">
    <property type="entry name" value="ZnF_RBZ"/>
    <property type="match status" value="1"/>
</dbReference>
<dbReference type="Proteomes" id="UP000094527">
    <property type="component" value="Unassembled WGS sequence"/>
</dbReference>
<evidence type="ECO:0000256" key="1">
    <source>
        <dbReference type="ARBA" id="ARBA00022723"/>
    </source>
</evidence>
<dbReference type="AlphaFoldDB" id="A0A1D2MD77"/>
<keyword evidence="2 4" id="KW-0863">Zinc-finger</keyword>
<evidence type="ECO:0000313" key="6">
    <source>
        <dbReference type="EMBL" id="ODM90913.1"/>
    </source>
</evidence>
<dbReference type="GO" id="GO:0008270">
    <property type="term" value="F:zinc ion binding"/>
    <property type="evidence" value="ECO:0007669"/>
    <property type="project" value="UniProtKB-KW"/>
</dbReference>
<dbReference type="OMA" id="REQNIRI"/>
<accession>A0A1D2MD77</accession>
<name>A0A1D2MD77_ORCCI</name>
<evidence type="ECO:0000256" key="4">
    <source>
        <dbReference type="PROSITE-ProRule" id="PRU00322"/>
    </source>
</evidence>
<dbReference type="PROSITE" id="PS01358">
    <property type="entry name" value="ZF_RANBP2_1"/>
    <property type="match status" value="1"/>
</dbReference>
<dbReference type="InterPro" id="IPR001876">
    <property type="entry name" value="Znf_RanBP2"/>
</dbReference>
<feature type="domain" description="RanBP2-type" evidence="5">
    <location>
        <begin position="135"/>
        <end position="164"/>
    </location>
</feature>
<dbReference type="PROSITE" id="PS50199">
    <property type="entry name" value="ZF_RANBP2_2"/>
    <property type="match status" value="1"/>
</dbReference>
<dbReference type="EMBL" id="LJIJ01001746">
    <property type="protein sequence ID" value="ODM90913.1"/>
    <property type="molecule type" value="Genomic_DNA"/>
</dbReference>
<keyword evidence="6" id="KW-0418">Kinase</keyword>
<dbReference type="SUPFAM" id="SSF90209">
    <property type="entry name" value="Ran binding protein zinc finger-like"/>
    <property type="match status" value="1"/>
</dbReference>
<reference evidence="6 7" key="1">
    <citation type="journal article" date="2016" name="Genome Biol. Evol.">
        <title>Gene Family Evolution Reflects Adaptation to Soil Environmental Stressors in the Genome of the Collembolan Orchesella cincta.</title>
        <authorList>
            <person name="Faddeeva-Vakhrusheva A."/>
            <person name="Derks M.F."/>
            <person name="Anvar S.Y."/>
            <person name="Agamennone V."/>
            <person name="Suring W."/>
            <person name="Smit S."/>
            <person name="van Straalen N.M."/>
            <person name="Roelofs D."/>
        </authorList>
    </citation>
    <scope>NUCLEOTIDE SEQUENCE [LARGE SCALE GENOMIC DNA]</scope>
    <source>
        <tissue evidence="6">Mixed pool</tissue>
    </source>
</reference>
<keyword evidence="6" id="KW-0808">Transferase</keyword>
<evidence type="ECO:0000259" key="5">
    <source>
        <dbReference type="PROSITE" id="PS50199"/>
    </source>
</evidence>
<dbReference type="STRING" id="48709.A0A1D2MD77"/>
<organism evidence="6 7">
    <name type="scientific">Orchesella cincta</name>
    <name type="common">Springtail</name>
    <name type="synonym">Podura cincta</name>
    <dbReference type="NCBI Taxonomy" id="48709"/>
    <lineage>
        <taxon>Eukaryota</taxon>
        <taxon>Metazoa</taxon>
        <taxon>Ecdysozoa</taxon>
        <taxon>Arthropoda</taxon>
        <taxon>Hexapoda</taxon>
        <taxon>Collembola</taxon>
        <taxon>Entomobryomorpha</taxon>
        <taxon>Entomobryoidea</taxon>
        <taxon>Orchesellidae</taxon>
        <taxon>Orchesellinae</taxon>
        <taxon>Orchesella</taxon>
    </lineage>
</organism>